<dbReference type="InterPro" id="IPR015946">
    <property type="entry name" value="KH_dom-like_a/b"/>
</dbReference>
<keyword evidence="2" id="KW-0963">Cytoplasm</keyword>
<dbReference type="Pfam" id="PF02033">
    <property type="entry name" value="RBFA"/>
    <property type="match status" value="1"/>
</dbReference>
<dbReference type="GO" id="GO:0043024">
    <property type="term" value="F:ribosomal small subunit binding"/>
    <property type="evidence" value="ECO:0007669"/>
    <property type="project" value="TreeGrafter"/>
</dbReference>
<dbReference type="AlphaFoldDB" id="A0A0S7C446"/>
<accession>A0A0S7C446</accession>
<evidence type="ECO:0000256" key="2">
    <source>
        <dbReference type="HAMAP-Rule" id="MF_00003"/>
    </source>
</evidence>
<dbReference type="InterPro" id="IPR023799">
    <property type="entry name" value="RbfA_dom_sf"/>
</dbReference>
<comment type="subunit">
    <text evidence="2">Monomer. Binds 30S ribosomal subunits, but not 50S ribosomal subunits or 70S ribosomes.</text>
</comment>
<protein>
    <recommendedName>
        <fullName evidence="2">Ribosome-binding factor A</fullName>
    </recommendedName>
</protein>
<dbReference type="PANTHER" id="PTHR33515:SF1">
    <property type="entry name" value="RIBOSOME-BINDING FACTOR A, CHLOROPLASTIC-RELATED"/>
    <property type="match status" value="1"/>
</dbReference>
<gene>
    <name evidence="2" type="primary">rbfA</name>
    <name evidence="3" type="ORF">TBC1_112006</name>
</gene>
<keyword evidence="4" id="KW-1185">Reference proteome</keyword>
<dbReference type="Proteomes" id="UP000053091">
    <property type="component" value="Unassembled WGS sequence"/>
</dbReference>
<name>A0A0S7C446_9BACT</name>
<dbReference type="PANTHER" id="PTHR33515">
    <property type="entry name" value="RIBOSOME-BINDING FACTOR A, CHLOROPLASTIC-RELATED"/>
    <property type="match status" value="1"/>
</dbReference>
<comment type="subcellular location">
    <subcellularLocation>
        <location evidence="2">Cytoplasm</location>
    </subcellularLocation>
</comment>
<dbReference type="RefSeq" id="WP_062041650.1">
    <property type="nucleotide sequence ID" value="NZ_DF968182.1"/>
</dbReference>
<evidence type="ECO:0000313" key="4">
    <source>
        <dbReference type="Proteomes" id="UP000053091"/>
    </source>
</evidence>
<dbReference type="OrthoDB" id="9811910at2"/>
<dbReference type="EMBL" id="DF968182">
    <property type="protein sequence ID" value="GAP43848.1"/>
    <property type="molecule type" value="Genomic_DNA"/>
</dbReference>
<organism evidence="3">
    <name type="scientific">Lentimicrobium saccharophilum</name>
    <dbReference type="NCBI Taxonomy" id="1678841"/>
    <lineage>
        <taxon>Bacteria</taxon>
        <taxon>Pseudomonadati</taxon>
        <taxon>Bacteroidota</taxon>
        <taxon>Bacteroidia</taxon>
        <taxon>Bacteroidales</taxon>
        <taxon>Lentimicrobiaceae</taxon>
        <taxon>Lentimicrobium</taxon>
    </lineage>
</organism>
<dbReference type="InterPro" id="IPR000238">
    <property type="entry name" value="RbfA"/>
</dbReference>
<sequence>MESTRQQKISRLIQKDLGEIFRLLARDNFPGFLITVTKVNITPDLSLAKVYLSLFGAGSKEDIFSRINAHKKEIRHQLALRVGKQMRVIPELAFFIDDSLDYIENIDNLLKS</sequence>
<dbReference type="HAMAP" id="MF_00003">
    <property type="entry name" value="RbfA"/>
    <property type="match status" value="1"/>
</dbReference>
<dbReference type="GO" id="GO:0030490">
    <property type="term" value="P:maturation of SSU-rRNA"/>
    <property type="evidence" value="ECO:0007669"/>
    <property type="project" value="UniProtKB-UniRule"/>
</dbReference>
<reference evidence="3" key="1">
    <citation type="journal article" date="2015" name="Genome Announc.">
        <title>Draft Genome Sequence of Bacteroidales Strain TBC1, a Novel Isolate from a Methanogenic Wastewater Treatment System.</title>
        <authorList>
            <person name="Tourlousse D.M."/>
            <person name="Matsuura N."/>
            <person name="Sun L."/>
            <person name="Toyonaga M."/>
            <person name="Kuroda K."/>
            <person name="Ohashi A."/>
            <person name="Cruz R."/>
            <person name="Yamaguchi T."/>
            <person name="Sekiguchi Y."/>
        </authorList>
    </citation>
    <scope>NUCLEOTIDE SEQUENCE [LARGE SCALE GENOMIC DNA]</scope>
    <source>
        <strain evidence="3">TBC1</strain>
    </source>
</reference>
<comment type="function">
    <text evidence="2">One of several proteins that assist in the late maturation steps of the functional core of the 30S ribosomal subunit. Associates with free 30S ribosomal subunits (but not with 30S subunits that are part of 70S ribosomes or polysomes). Required for efficient processing of 16S rRNA. May interact with the 5'-terminal helix region of 16S rRNA.</text>
</comment>
<dbReference type="PATRIC" id="fig|1678841.3.peg.2241"/>
<keyword evidence="1 2" id="KW-0690">Ribosome biogenesis</keyword>
<evidence type="ECO:0000313" key="3">
    <source>
        <dbReference type="EMBL" id="GAP43848.1"/>
    </source>
</evidence>
<proteinExistence type="inferred from homology"/>
<dbReference type="GO" id="GO:0005829">
    <property type="term" value="C:cytosol"/>
    <property type="evidence" value="ECO:0007669"/>
    <property type="project" value="TreeGrafter"/>
</dbReference>
<dbReference type="SUPFAM" id="SSF89919">
    <property type="entry name" value="Ribosome-binding factor A, RbfA"/>
    <property type="match status" value="1"/>
</dbReference>
<dbReference type="NCBIfam" id="TIGR00082">
    <property type="entry name" value="rbfA"/>
    <property type="match status" value="1"/>
</dbReference>
<dbReference type="STRING" id="1678841.TBC1_112006"/>
<comment type="similarity">
    <text evidence="2">Belongs to the RbfA family.</text>
</comment>
<evidence type="ECO:0000256" key="1">
    <source>
        <dbReference type="ARBA" id="ARBA00022517"/>
    </source>
</evidence>
<dbReference type="Gene3D" id="3.30.300.20">
    <property type="match status" value="1"/>
</dbReference>